<evidence type="ECO:0000313" key="3">
    <source>
        <dbReference type="EMBL" id="VAW82331.1"/>
    </source>
</evidence>
<dbReference type="PROSITE" id="PS50404">
    <property type="entry name" value="GST_NTER"/>
    <property type="match status" value="1"/>
</dbReference>
<reference evidence="3" key="1">
    <citation type="submission" date="2018-06" db="EMBL/GenBank/DDBJ databases">
        <authorList>
            <person name="Zhirakovskaya E."/>
        </authorList>
    </citation>
    <scope>NUCLEOTIDE SEQUENCE</scope>
</reference>
<sequence length="201" mass="22873">MELILYYMPGTRAERIRWILGELDLDYRIETIDLFKGEGQRADYLAIHPLGQLPALKIDGEVMIESGAIVQWLAESVPGSDLAPSPDQPARRAFNQWMYFAVTSLENPAWEMMLHGRILPDERAVKAIIPFAEQRYLLALGALEKAMKDRNYLVGGRFSAADIMVGYILAWFPEFLASYPGLQTYLARLKQRPAYPHTPKD</sequence>
<dbReference type="CDD" id="cd03046">
    <property type="entry name" value="GST_N_GTT1_like"/>
    <property type="match status" value="1"/>
</dbReference>
<gene>
    <name evidence="3" type="ORF">MNBD_GAMMA14-1554</name>
</gene>
<dbReference type="SUPFAM" id="SSF47616">
    <property type="entry name" value="GST C-terminal domain-like"/>
    <property type="match status" value="1"/>
</dbReference>
<feature type="domain" description="GST C-terminal" evidence="2">
    <location>
        <begin position="87"/>
        <end position="201"/>
    </location>
</feature>
<dbReference type="CDD" id="cd03207">
    <property type="entry name" value="GST_C_8"/>
    <property type="match status" value="1"/>
</dbReference>
<protein>
    <recommendedName>
        <fullName evidence="4">Glutathione S-transferase</fullName>
    </recommendedName>
</protein>
<name>A0A3B0YS77_9ZZZZ</name>
<dbReference type="Pfam" id="PF02798">
    <property type="entry name" value="GST_N"/>
    <property type="match status" value="1"/>
</dbReference>
<evidence type="ECO:0000259" key="1">
    <source>
        <dbReference type="PROSITE" id="PS50404"/>
    </source>
</evidence>
<feature type="domain" description="GST N-terminal" evidence="1">
    <location>
        <begin position="1"/>
        <end position="81"/>
    </location>
</feature>
<evidence type="ECO:0000259" key="2">
    <source>
        <dbReference type="PROSITE" id="PS50405"/>
    </source>
</evidence>
<dbReference type="InterPro" id="IPR010987">
    <property type="entry name" value="Glutathione-S-Trfase_C-like"/>
</dbReference>
<dbReference type="SUPFAM" id="SSF52833">
    <property type="entry name" value="Thioredoxin-like"/>
    <property type="match status" value="1"/>
</dbReference>
<dbReference type="InterPro" id="IPR004045">
    <property type="entry name" value="Glutathione_S-Trfase_N"/>
</dbReference>
<dbReference type="EMBL" id="UOFM01000462">
    <property type="protein sequence ID" value="VAW82331.1"/>
    <property type="molecule type" value="Genomic_DNA"/>
</dbReference>
<dbReference type="PANTHER" id="PTHR44051">
    <property type="entry name" value="GLUTATHIONE S-TRANSFERASE-RELATED"/>
    <property type="match status" value="1"/>
</dbReference>
<proteinExistence type="predicted"/>
<dbReference type="PANTHER" id="PTHR44051:SF21">
    <property type="entry name" value="GLUTATHIONE S-TRANSFERASE FAMILY PROTEIN"/>
    <property type="match status" value="1"/>
</dbReference>
<dbReference type="Pfam" id="PF13410">
    <property type="entry name" value="GST_C_2"/>
    <property type="match status" value="1"/>
</dbReference>
<dbReference type="SFLD" id="SFLDG01150">
    <property type="entry name" value="Main.1:_Beta-like"/>
    <property type="match status" value="1"/>
</dbReference>
<dbReference type="Gene3D" id="3.40.30.10">
    <property type="entry name" value="Glutaredoxin"/>
    <property type="match status" value="1"/>
</dbReference>
<dbReference type="SFLD" id="SFLDG00358">
    <property type="entry name" value="Main_(cytGST)"/>
    <property type="match status" value="1"/>
</dbReference>
<dbReference type="PROSITE" id="PS50405">
    <property type="entry name" value="GST_CTER"/>
    <property type="match status" value="1"/>
</dbReference>
<dbReference type="Gene3D" id="1.20.1050.10">
    <property type="match status" value="1"/>
</dbReference>
<dbReference type="InterPro" id="IPR036282">
    <property type="entry name" value="Glutathione-S-Trfase_C_sf"/>
</dbReference>
<evidence type="ECO:0008006" key="4">
    <source>
        <dbReference type="Google" id="ProtNLM"/>
    </source>
</evidence>
<dbReference type="InterPro" id="IPR040079">
    <property type="entry name" value="Glutathione_S-Trfase"/>
</dbReference>
<dbReference type="InterPro" id="IPR036249">
    <property type="entry name" value="Thioredoxin-like_sf"/>
</dbReference>
<organism evidence="3">
    <name type="scientific">hydrothermal vent metagenome</name>
    <dbReference type="NCBI Taxonomy" id="652676"/>
    <lineage>
        <taxon>unclassified sequences</taxon>
        <taxon>metagenomes</taxon>
        <taxon>ecological metagenomes</taxon>
    </lineage>
</organism>
<dbReference type="AlphaFoldDB" id="A0A3B0YS77"/>
<accession>A0A3B0YS77</accession>
<dbReference type="SFLD" id="SFLDS00019">
    <property type="entry name" value="Glutathione_Transferase_(cytos"/>
    <property type="match status" value="1"/>
</dbReference>